<accession>A0A4V1FYT9</accession>
<dbReference type="Pfam" id="PF25934">
    <property type="entry name" value="DUF7979"/>
    <property type="match status" value="1"/>
</dbReference>
<dbReference type="RefSeq" id="WP_138243951.1">
    <property type="nucleotide sequence ID" value="NZ_CP040330.1"/>
</dbReference>
<name>A0A4V1FYT9_9EURY</name>
<reference evidence="3" key="1">
    <citation type="submission" date="2019-05" db="EMBL/GenBank/DDBJ databases">
        <title>Genome sequence and methylation pattern of the halophilic Archaeon Natrinema versiforme BOL5-4.</title>
        <authorList>
            <person name="DasSarma P."/>
            <person name="Anton B.P."/>
            <person name="DasSarma S.L."/>
            <person name="Martinez F.L."/>
            <person name="Guzman D."/>
            <person name="Roberts R.J."/>
            <person name="DasSarma S."/>
        </authorList>
    </citation>
    <scope>NUCLEOTIDE SEQUENCE [LARGE SCALE GENOMIC DNA]</scope>
    <source>
        <strain evidence="3">BOL5-4</strain>
    </source>
</reference>
<dbReference type="EMBL" id="CP040330">
    <property type="protein sequence ID" value="QCS41440.1"/>
    <property type="molecule type" value="Genomic_DNA"/>
</dbReference>
<proteinExistence type="predicted"/>
<evidence type="ECO:0000313" key="3">
    <source>
        <dbReference type="Proteomes" id="UP000302218"/>
    </source>
</evidence>
<dbReference type="Proteomes" id="UP000302218">
    <property type="component" value="Chromosome"/>
</dbReference>
<sequence>MNMAASTLHRRSLRLERVDSVAMDATVRHVDQLDSETLGAVYRAVSDGRPVTTAETDLEPGEVIVFTDYYRVERV</sequence>
<evidence type="ECO:0000259" key="1">
    <source>
        <dbReference type="Pfam" id="PF25934"/>
    </source>
</evidence>
<dbReference type="InterPro" id="IPR058285">
    <property type="entry name" value="DUF7979"/>
</dbReference>
<evidence type="ECO:0000313" key="2">
    <source>
        <dbReference type="EMBL" id="QCS41440.1"/>
    </source>
</evidence>
<organism evidence="2 3">
    <name type="scientific">Natrinema versiforme</name>
    <dbReference type="NCBI Taxonomy" id="88724"/>
    <lineage>
        <taxon>Archaea</taxon>
        <taxon>Methanobacteriati</taxon>
        <taxon>Methanobacteriota</taxon>
        <taxon>Stenosarchaea group</taxon>
        <taxon>Halobacteria</taxon>
        <taxon>Halobacteriales</taxon>
        <taxon>Natrialbaceae</taxon>
        <taxon>Natrinema</taxon>
    </lineage>
</organism>
<protein>
    <recommendedName>
        <fullName evidence="1">DUF7979 domain-containing protein</fullName>
    </recommendedName>
</protein>
<gene>
    <name evidence="2" type="ORF">FEJ81_03385</name>
</gene>
<dbReference type="OrthoDB" id="296997at2157"/>
<feature type="domain" description="DUF7979" evidence="1">
    <location>
        <begin position="12"/>
        <end position="73"/>
    </location>
</feature>
<dbReference type="AlphaFoldDB" id="A0A4V1FYT9"/>
<dbReference type="KEGG" id="nvr:FEJ81_03385"/>
<dbReference type="GeneID" id="40264283"/>